<comment type="caution">
    <text evidence="3">The sequence shown here is derived from an EMBL/GenBank/DDBJ whole genome shotgun (WGS) entry which is preliminary data.</text>
</comment>
<feature type="transmembrane region" description="Helical" evidence="1">
    <location>
        <begin position="120"/>
        <end position="139"/>
    </location>
</feature>
<evidence type="ECO:0000259" key="2">
    <source>
        <dbReference type="Pfam" id="PF20604"/>
    </source>
</evidence>
<dbReference type="EMBL" id="BLAY01000086">
    <property type="protein sequence ID" value="GET40255.1"/>
    <property type="molecule type" value="Genomic_DNA"/>
</dbReference>
<dbReference type="RefSeq" id="WP_226586097.1">
    <property type="nucleotide sequence ID" value="NZ_BLAY01000086.1"/>
</dbReference>
<dbReference type="Proteomes" id="UP001050975">
    <property type="component" value="Unassembled WGS sequence"/>
</dbReference>
<feature type="transmembrane region" description="Helical" evidence="1">
    <location>
        <begin position="97"/>
        <end position="114"/>
    </location>
</feature>
<keyword evidence="1" id="KW-0812">Transmembrane</keyword>
<feature type="transmembrane region" description="Helical" evidence="1">
    <location>
        <begin position="412"/>
        <end position="430"/>
    </location>
</feature>
<name>A0AAV3XJC3_9CYAN</name>
<keyword evidence="4" id="KW-1185">Reference proteome</keyword>
<feature type="transmembrane region" description="Helical" evidence="1">
    <location>
        <begin position="217"/>
        <end position="239"/>
    </location>
</feature>
<sequence length="585" mass="66862">MPVKQPAQVIFEKSKITLFRPNIFYLLTFLTLLISSFLINRYYIYYANQSLQIPLVNLLNDSSLYPNDPFVATLPNYSSQLWPLVALANRYIPLEPLFLCLFLLEKILLLYAAGNLAKTFVPNSLLATFGAMAMFAVGVKPILGEGTIVTSYLEQTGLSIPFFLLAISSFYKARPIAWAIWLSIGFNLNSMYGVYAITYCGAFFLVDVNYRQEWKKWLAAFALFLLLASPAILHTLSAFSRSSTNNDLWLIACKLFYPFHFYPHVWSPKGIALFAVLLFIVVALVYKNKHKLEKLFKFVTIATLVSVIWLLYAVLAAYVAKSPSMLVMHPVRGTDLWYCIAGTALVSICGIGIEENRSSQRRYIYAVAFAASIIILHPMVESYIIYIIGFFLIAVLLKPVRYFILGMEDYKYFYLAITLLILLIGVTNFGRELAKTGNIKDALIGRPSYVYEQLADWARLKTSKDAVFLNPPNWGDWTYFRALAKRSVFVNWNDAAAMLWDRPFVEVWAERLNALGLDITEDGLNHLKARRKLRDLYNELEDEDVKKLQLRYSIDYWVVPIKKSSKFAIAFQNQSDKVLDLNQSN</sequence>
<protein>
    <recommendedName>
        <fullName evidence="2">DUF6798 domain-containing protein</fullName>
    </recommendedName>
</protein>
<keyword evidence="1" id="KW-1133">Transmembrane helix</keyword>
<feature type="transmembrane region" description="Helical" evidence="1">
    <location>
        <begin position="335"/>
        <end position="353"/>
    </location>
</feature>
<feature type="transmembrane region" description="Helical" evidence="1">
    <location>
        <begin position="266"/>
        <end position="286"/>
    </location>
</feature>
<proteinExistence type="predicted"/>
<evidence type="ECO:0000313" key="3">
    <source>
        <dbReference type="EMBL" id="GET40255.1"/>
    </source>
</evidence>
<feature type="domain" description="DUF6798" evidence="2">
    <location>
        <begin position="453"/>
        <end position="514"/>
    </location>
</feature>
<feature type="transmembrane region" description="Helical" evidence="1">
    <location>
        <begin position="298"/>
        <end position="320"/>
    </location>
</feature>
<dbReference type="InterPro" id="IPR046477">
    <property type="entry name" value="DUF6798"/>
</dbReference>
<feature type="transmembrane region" description="Helical" evidence="1">
    <location>
        <begin position="23"/>
        <end position="44"/>
    </location>
</feature>
<feature type="transmembrane region" description="Helical" evidence="1">
    <location>
        <begin position="362"/>
        <end position="377"/>
    </location>
</feature>
<keyword evidence="1" id="KW-0472">Membrane</keyword>
<organism evidence="3 4">
    <name type="scientific">Microseira wollei NIES-4236</name>
    <dbReference type="NCBI Taxonomy" id="2530354"/>
    <lineage>
        <taxon>Bacteria</taxon>
        <taxon>Bacillati</taxon>
        <taxon>Cyanobacteriota</taxon>
        <taxon>Cyanophyceae</taxon>
        <taxon>Oscillatoriophycideae</taxon>
        <taxon>Aerosakkonematales</taxon>
        <taxon>Aerosakkonemataceae</taxon>
        <taxon>Microseira</taxon>
    </lineage>
</organism>
<accession>A0AAV3XJC3</accession>
<dbReference type="Pfam" id="PF20604">
    <property type="entry name" value="DUF6798"/>
    <property type="match status" value="1"/>
</dbReference>
<reference evidence="3" key="1">
    <citation type="submission" date="2019-10" db="EMBL/GenBank/DDBJ databases">
        <title>Draft genome sequece of Microseira wollei NIES-4236.</title>
        <authorList>
            <person name="Yamaguchi H."/>
            <person name="Suzuki S."/>
            <person name="Kawachi M."/>
        </authorList>
    </citation>
    <scope>NUCLEOTIDE SEQUENCE</scope>
    <source>
        <strain evidence="3">NIES-4236</strain>
    </source>
</reference>
<evidence type="ECO:0000313" key="4">
    <source>
        <dbReference type="Proteomes" id="UP001050975"/>
    </source>
</evidence>
<evidence type="ECO:0000256" key="1">
    <source>
        <dbReference type="SAM" id="Phobius"/>
    </source>
</evidence>
<gene>
    <name evidence="3" type="ORF">MiSe_50640</name>
</gene>
<dbReference type="AlphaFoldDB" id="A0AAV3XJC3"/>
<feature type="transmembrane region" description="Helical" evidence="1">
    <location>
        <begin position="383"/>
        <end position="400"/>
    </location>
</feature>